<dbReference type="InterPro" id="IPR036259">
    <property type="entry name" value="MFS_trans_sf"/>
</dbReference>
<dbReference type="RefSeq" id="WP_335425266.1">
    <property type="nucleotide sequence ID" value="NZ_JBALHR010000019.1"/>
</dbReference>
<dbReference type="Proteomes" id="UP001431963">
    <property type="component" value="Unassembled WGS sequence"/>
</dbReference>
<feature type="transmembrane region" description="Helical" evidence="4">
    <location>
        <begin position="309"/>
        <end position="338"/>
    </location>
</feature>
<keyword evidence="3 4" id="KW-0472">Membrane</keyword>
<dbReference type="PANTHER" id="PTHR11360">
    <property type="entry name" value="MONOCARBOXYLATE TRANSPORTER"/>
    <property type="match status" value="1"/>
</dbReference>
<dbReference type="Gene3D" id="1.20.1250.20">
    <property type="entry name" value="MFS general substrate transporter like domains"/>
    <property type="match status" value="1"/>
</dbReference>
<feature type="domain" description="Major facilitator superfamily (MFS) profile" evidence="5">
    <location>
        <begin position="1"/>
        <end position="399"/>
    </location>
</feature>
<evidence type="ECO:0000313" key="7">
    <source>
        <dbReference type="Proteomes" id="UP001431963"/>
    </source>
</evidence>
<keyword evidence="7" id="KW-1185">Reference proteome</keyword>
<dbReference type="SUPFAM" id="SSF103473">
    <property type="entry name" value="MFS general substrate transporter"/>
    <property type="match status" value="1"/>
</dbReference>
<dbReference type="EMBL" id="JBALHR010000019">
    <property type="protein sequence ID" value="MEH7830231.1"/>
    <property type="molecule type" value="Genomic_DNA"/>
</dbReference>
<evidence type="ECO:0000259" key="5">
    <source>
        <dbReference type="PROSITE" id="PS50850"/>
    </source>
</evidence>
<protein>
    <submittedName>
        <fullName evidence="6">MFS transporter</fullName>
    </submittedName>
</protein>
<feature type="transmembrane region" description="Helical" evidence="4">
    <location>
        <begin position="137"/>
        <end position="156"/>
    </location>
</feature>
<dbReference type="InterPro" id="IPR020846">
    <property type="entry name" value="MFS_dom"/>
</dbReference>
<accession>A0ABU8BZU3</accession>
<organism evidence="6 7">
    <name type="scientific">Gemmobacter denitrificans</name>
    <dbReference type="NCBI Taxonomy" id="3123040"/>
    <lineage>
        <taxon>Bacteria</taxon>
        <taxon>Pseudomonadati</taxon>
        <taxon>Pseudomonadota</taxon>
        <taxon>Alphaproteobacteria</taxon>
        <taxon>Rhodobacterales</taxon>
        <taxon>Paracoccaceae</taxon>
        <taxon>Gemmobacter</taxon>
    </lineage>
</organism>
<evidence type="ECO:0000313" key="6">
    <source>
        <dbReference type="EMBL" id="MEH7830231.1"/>
    </source>
</evidence>
<sequence>MALIGVAPAARPVIAALGVTQIIGYGALYYAYAVLTPAMATDFNVTEPTLFAIFSIGLLLGGFTAPAFGRRIDRHGAARVMSAGSAAVAAALVALAHAPDIVTFALLVVLIEIISFAVLYDAAFATLALHAPRNTRAAITLLTLIAGFASTLFWPLTGWLAEDMGWRGTYLIFAGLTLGLALPLHLWIARRPLPDPAAIAAHPAQTEVQYQRLSGPEARRAFWLMGVGFAISGMVISAVTIHMVPILLARGMGETAFLIAMMMGPAQVLIRVVDATLWRNLHPVAVAMVSAGAMPLAVLALLLPGPPVLTGLCFAILMGTGGGLASIVRGAVPVALFGTEGLGQQLGRLAAIRNLMGAAAPFAFALSTTRIGPGPTLWLVVALGLTGLAVMAILWRKVSRAQAWPATG</sequence>
<feature type="transmembrane region" description="Helical" evidence="4">
    <location>
        <begin position="12"/>
        <end position="30"/>
    </location>
</feature>
<feature type="transmembrane region" description="Helical" evidence="4">
    <location>
        <begin position="104"/>
        <end position="125"/>
    </location>
</feature>
<reference evidence="6" key="1">
    <citation type="submission" date="2024-02" db="EMBL/GenBank/DDBJ databases">
        <title>Genome sequences of strain Gemmobacter sp. JM10B15.</title>
        <authorList>
            <person name="Zhang M."/>
        </authorList>
    </citation>
    <scope>NUCLEOTIDE SEQUENCE</scope>
    <source>
        <strain evidence="6">JM10B15</strain>
    </source>
</reference>
<keyword evidence="2 4" id="KW-1133">Transmembrane helix</keyword>
<dbReference type="InterPro" id="IPR011701">
    <property type="entry name" value="MFS"/>
</dbReference>
<gene>
    <name evidence="6" type="ORF">V6590_18945</name>
</gene>
<evidence type="ECO:0000256" key="1">
    <source>
        <dbReference type="ARBA" id="ARBA00022692"/>
    </source>
</evidence>
<dbReference type="PROSITE" id="PS50850">
    <property type="entry name" value="MFS"/>
    <property type="match status" value="1"/>
</dbReference>
<proteinExistence type="predicted"/>
<feature type="transmembrane region" description="Helical" evidence="4">
    <location>
        <begin position="80"/>
        <end position="98"/>
    </location>
</feature>
<feature type="transmembrane region" description="Helical" evidence="4">
    <location>
        <begin position="221"/>
        <end position="244"/>
    </location>
</feature>
<evidence type="ECO:0000256" key="3">
    <source>
        <dbReference type="ARBA" id="ARBA00023136"/>
    </source>
</evidence>
<comment type="caution">
    <text evidence="6">The sequence shown here is derived from an EMBL/GenBank/DDBJ whole genome shotgun (WGS) entry which is preliminary data.</text>
</comment>
<feature type="transmembrane region" description="Helical" evidence="4">
    <location>
        <begin position="168"/>
        <end position="188"/>
    </location>
</feature>
<feature type="transmembrane region" description="Helical" evidence="4">
    <location>
        <begin position="50"/>
        <end position="68"/>
    </location>
</feature>
<feature type="transmembrane region" description="Helical" evidence="4">
    <location>
        <begin position="350"/>
        <end position="371"/>
    </location>
</feature>
<name>A0ABU8BZU3_9RHOB</name>
<dbReference type="InterPro" id="IPR050327">
    <property type="entry name" value="Proton-linked_MCT"/>
</dbReference>
<feature type="transmembrane region" description="Helical" evidence="4">
    <location>
        <begin position="285"/>
        <end position="303"/>
    </location>
</feature>
<feature type="transmembrane region" description="Helical" evidence="4">
    <location>
        <begin position="256"/>
        <end position="273"/>
    </location>
</feature>
<evidence type="ECO:0000256" key="2">
    <source>
        <dbReference type="ARBA" id="ARBA00022989"/>
    </source>
</evidence>
<keyword evidence="1 4" id="KW-0812">Transmembrane</keyword>
<dbReference type="PANTHER" id="PTHR11360:SF308">
    <property type="entry name" value="BLL3089 PROTEIN"/>
    <property type="match status" value="1"/>
</dbReference>
<evidence type="ECO:0000256" key="4">
    <source>
        <dbReference type="SAM" id="Phobius"/>
    </source>
</evidence>
<feature type="transmembrane region" description="Helical" evidence="4">
    <location>
        <begin position="377"/>
        <end position="395"/>
    </location>
</feature>
<dbReference type="Pfam" id="PF07690">
    <property type="entry name" value="MFS_1"/>
    <property type="match status" value="1"/>
</dbReference>